<comment type="subcellular location">
    <subcellularLocation>
        <location evidence="1">Membrane</location>
        <topology evidence="1">Multi-pass membrane protein</topology>
    </subcellularLocation>
</comment>
<feature type="transmembrane region" description="Helical" evidence="8">
    <location>
        <begin position="270"/>
        <end position="289"/>
    </location>
</feature>
<evidence type="ECO:0000313" key="12">
    <source>
        <dbReference type="Proteomes" id="UP000009173"/>
    </source>
</evidence>
<keyword evidence="4" id="KW-0630">Potassium</keyword>
<feature type="transmembrane region" description="Helical" evidence="8">
    <location>
        <begin position="115"/>
        <end position="135"/>
    </location>
</feature>
<feature type="transmembrane region" description="Helical" evidence="8">
    <location>
        <begin position="180"/>
        <end position="202"/>
    </location>
</feature>
<dbReference type="InterPro" id="IPR006037">
    <property type="entry name" value="RCK_C"/>
</dbReference>
<feature type="transmembrane region" description="Helical" evidence="8">
    <location>
        <begin position="86"/>
        <end position="109"/>
    </location>
</feature>
<dbReference type="PANTHER" id="PTHR42751:SF3">
    <property type="entry name" value="SODIUM_GLUTAMATE SYMPORTER"/>
    <property type="match status" value="1"/>
</dbReference>
<dbReference type="SUPFAM" id="SSF116726">
    <property type="entry name" value="TrkA C-terminal domain-like"/>
    <property type="match status" value="1"/>
</dbReference>
<dbReference type="Pfam" id="PF02080">
    <property type="entry name" value="TrkA_C"/>
    <property type="match status" value="1"/>
</dbReference>
<proteinExistence type="inferred from homology"/>
<dbReference type="Proteomes" id="UP000009173">
    <property type="component" value="Chromosome"/>
</dbReference>
<keyword evidence="3" id="KW-0813">Transport</keyword>
<evidence type="ECO:0000256" key="5">
    <source>
        <dbReference type="ARBA" id="ARBA00022692"/>
    </source>
</evidence>
<feature type="transmembrane region" description="Helical" evidence="8">
    <location>
        <begin position="358"/>
        <end position="381"/>
    </location>
</feature>
<dbReference type="InterPro" id="IPR006153">
    <property type="entry name" value="Cation/H_exchanger_TM"/>
</dbReference>
<evidence type="ECO:0000259" key="10">
    <source>
        <dbReference type="PROSITE" id="PS51202"/>
    </source>
</evidence>
<feature type="transmembrane region" description="Helical" evidence="8">
    <location>
        <begin position="57"/>
        <end position="74"/>
    </location>
</feature>
<evidence type="ECO:0000256" key="6">
    <source>
        <dbReference type="ARBA" id="ARBA00022989"/>
    </source>
</evidence>
<dbReference type="Gene3D" id="1.20.1530.20">
    <property type="match status" value="1"/>
</dbReference>
<feature type="transmembrane region" description="Helical" evidence="8">
    <location>
        <begin position="223"/>
        <end position="250"/>
    </location>
</feature>
<dbReference type="PANTHER" id="PTHR42751">
    <property type="entry name" value="SODIUM/HYDROGEN EXCHANGER FAMILY/TRKA DOMAIN PROTEIN"/>
    <property type="match status" value="1"/>
</dbReference>
<keyword evidence="7 8" id="KW-0472">Membrane</keyword>
<dbReference type="Pfam" id="PF02254">
    <property type="entry name" value="TrkA_N"/>
    <property type="match status" value="1"/>
</dbReference>
<gene>
    <name evidence="11" type="ordered locus">Dvul_0955</name>
</gene>
<dbReference type="HOGENOM" id="CLU_005126_9_0_7"/>
<dbReference type="GO" id="GO:0016020">
    <property type="term" value="C:membrane"/>
    <property type="evidence" value="ECO:0007669"/>
    <property type="project" value="UniProtKB-SubCell"/>
</dbReference>
<organism evidence="11 12">
    <name type="scientific">Nitratidesulfovibrio vulgaris (strain DP4)</name>
    <name type="common">Desulfovibrio vulgaris</name>
    <dbReference type="NCBI Taxonomy" id="391774"/>
    <lineage>
        <taxon>Bacteria</taxon>
        <taxon>Pseudomonadati</taxon>
        <taxon>Thermodesulfobacteriota</taxon>
        <taxon>Desulfovibrionia</taxon>
        <taxon>Desulfovibrionales</taxon>
        <taxon>Desulfovibrionaceae</taxon>
        <taxon>Nitratidesulfovibrio</taxon>
    </lineage>
</organism>
<evidence type="ECO:0000313" key="11">
    <source>
        <dbReference type="EMBL" id="ABM27976.1"/>
    </source>
</evidence>
<accession>A0A0H3A747</accession>
<keyword evidence="5 8" id="KW-0812">Transmembrane</keyword>
<dbReference type="InterPro" id="IPR038770">
    <property type="entry name" value="Na+/solute_symporter_sf"/>
</dbReference>
<evidence type="ECO:0000256" key="1">
    <source>
        <dbReference type="ARBA" id="ARBA00004141"/>
    </source>
</evidence>
<dbReference type="EMBL" id="CP000527">
    <property type="protein sequence ID" value="ABM27976.1"/>
    <property type="molecule type" value="Genomic_DNA"/>
</dbReference>
<dbReference type="Gene3D" id="3.30.70.1450">
    <property type="entry name" value="Regulator of K+ conductance, C-terminal domain"/>
    <property type="match status" value="1"/>
</dbReference>
<sequence>MQLPLLPDIVVLFCLSIGVLLVCHRVRLPAIVGFLITGVLCGPSALGLVSAVHEVELMAEIGVVLLMFTIGMELSGDELSRLRKPVFIGGTAQVGLTVAVFAGIALLHGQTLSEGILFGFLAALSSTAIVLSLLQQRAQTESPQGRIALSVLIFQDIAIVPMMLAIPLLAGTITADAKSLALSVGRTVAVLGGLVLLARYVVPPLMERVVRTRSRELLLLTTLGLCLAVALLTSSMGLSLSLGAFLAGLLLAESEYSLSVIEGVLPFRDVFTSLFFISVGMLLDVGFLFDNLGAVLAVAAALVVLKAAIATPAILLLGYPLRTCIIAALALAQIGEFSFVLARSGLEHGLLGKDSYQLFLAASIITMTLTPGLLAVAPRFARFVSTLLKSRETFDEAHGAALHDHLIVVGFGVGGKHLARVAREAGIAYTILEMNPDTVARYHGKEPIHHGDATHPLVLEHLGVRQARILAVVISDPAAVRGVTAAARALNPALHIVVRTRFLGEVTALRDLGANEVVPEEFETSIEVFSRVLTHYLVPRQTIDGFIDRIRAENYDMLRSHDLPGSTLAALEGGLPGVAVEAYTVEAGASIAGRTLLESDLRQRHGVTVVAIRRGETTLASPDGSMALLPGDVAYVFGEPTALHDAAALFSKATGDAPFAERVPSSVSETAA</sequence>
<name>A0A0H3A747_NITV4</name>
<evidence type="ECO:0000256" key="4">
    <source>
        <dbReference type="ARBA" id="ARBA00022538"/>
    </source>
</evidence>
<feature type="domain" description="RCK C-terminal" evidence="10">
    <location>
        <begin position="568"/>
        <end position="652"/>
    </location>
</feature>
<evidence type="ECO:0000259" key="9">
    <source>
        <dbReference type="PROSITE" id="PS51201"/>
    </source>
</evidence>
<dbReference type="SUPFAM" id="SSF51735">
    <property type="entry name" value="NAD(P)-binding Rossmann-fold domains"/>
    <property type="match status" value="1"/>
</dbReference>
<feature type="transmembrane region" description="Helical" evidence="8">
    <location>
        <begin position="325"/>
        <end position="346"/>
    </location>
</feature>
<evidence type="ECO:0000256" key="3">
    <source>
        <dbReference type="ARBA" id="ARBA00022448"/>
    </source>
</evidence>
<dbReference type="Gene3D" id="3.40.50.720">
    <property type="entry name" value="NAD(P)-binding Rossmann-like Domain"/>
    <property type="match status" value="1"/>
</dbReference>
<keyword evidence="6 8" id="KW-1133">Transmembrane helix</keyword>
<dbReference type="GO" id="GO:0008324">
    <property type="term" value="F:monoatomic cation transmembrane transporter activity"/>
    <property type="evidence" value="ECO:0007669"/>
    <property type="project" value="InterPro"/>
</dbReference>
<dbReference type="InterPro" id="IPR036721">
    <property type="entry name" value="RCK_C_sf"/>
</dbReference>
<dbReference type="RefSeq" id="WP_011791950.1">
    <property type="nucleotide sequence ID" value="NC_008751.1"/>
</dbReference>
<dbReference type="GO" id="GO:0015297">
    <property type="term" value="F:antiporter activity"/>
    <property type="evidence" value="ECO:0007669"/>
    <property type="project" value="InterPro"/>
</dbReference>
<reference evidence="12" key="1">
    <citation type="journal article" date="2009" name="Environ. Microbiol.">
        <title>Contribution of mobile genetic elements to Desulfovibrio vulgaris genome plasticity.</title>
        <authorList>
            <person name="Walker C.B."/>
            <person name="Stolyar S."/>
            <person name="Chivian D."/>
            <person name="Pinel N."/>
            <person name="Gabster J.A."/>
            <person name="Dehal P.S."/>
            <person name="He Z."/>
            <person name="Yang Z.K."/>
            <person name="Yen H.C."/>
            <person name="Zhou J."/>
            <person name="Wall J.D."/>
            <person name="Hazen T.C."/>
            <person name="Arkin A.P."/>
            <person name="Stahl D.A."/>
        </authorList>
    </citation>
    <scope>NUCLEOTIDE SEQUENCE [LARGE SCALE GENOMIC DNA]</scope>
    <source>
        <strain evidence="12">DP4</strain>
    </source>
</reference>
<dbReference type="GO" id="GO:1902600">
    <property type="term" value="P:proton transmembrane transport"/>
    <property type="evidence" value="ECO:0007669"/>
    <property type="project" value="InterPro"/>
</dbReference>
<keyword evidence="4" id="KW-0633">Potassium transport</keyword>
<protein>
    <submittedName>
        <fullName evidence="11">Kef-type potassium/proton antiporter, CPA2 family</fullName>
    </submittedName>
</protein>
<feature type="domain" description="RCK N-terminal" evidence="9">
    <location>
        <begin position="403"/>
        <end position="519"/>
    </location>
</feature>
<feature type="transmembrane region" description="Helical" evidence="8">
    <location>
        <begin position="296"/>
        <end position="319"/>
    </location>
</feature>
<dbReference type="KEGG" id="dvl:Dvul_0955"/>
<dbReference type="Pfam" id="PF00999">
    <property type="entry name" value="Na_H_Exchanger"/>
    <property type="match status" value="1"/>
</dbReference>
<comment type="similarity">
    <text evidence="2">Belongs to the monovalent cation:proton antiporter 2 (CPA2) transporter (TC 2.A.37) family.</text>
</comment>
<evidence type="ECO:0000256" key="2">
    <source>
        <dbReference type="ARBA" id="ARBA00005551"/>
    </source>
</evidence>
<dbReference type="InterPro" id="IPR036291">
    <property type="entry name" value="NAD(P)-bd_dom_sf"/>
</dbReference>
<dbReference type="InterPro" id="IPR003148">
    <property type="entry name" value="RCK_N"/>
</dbReference>
<evidence type="ECO:0000256" key="7">
    <source>
        <dbReference type="ARBA" id="ARBA00023136"/>
    </source>
</evidence>
<evidence type="ECO:0000256" key="8">
    <source>
        <dbReference type="SAM" id="Phobius"/>
    </source>
</evidence>
<dbReference type="AlphaFoldDB" id="A0A0H3A747"/>
<feature type="transmembrane region" description="Helical" evidence="8">
    <location>
        <begin position="147"/>
        <end position="168"/>
    </location>
</feature>
<feature type="transmembrane region" description="Helical" evidence="8">
    <location>
        <begin position="30"/>
        <end position="51"/>
    </location>
</feature>
<feature type="transmembrane region" description="Helical" evidence="8">
    <location>
        <begin position="6"/>
        <end position="23"/>
    </location>
</feature>
<keyword evidence="4" id="KW-0406">Ion transport</keyword>
<dbReference type="PROSITE" id="PS51202">
    <property type="entry name" value="RCK_C"/>
    <property type="match status" value="1"/>
</dbReference>
<dbReference type="PROSITE" id="PS51201">
    <property type="entry name" value="RCK_N"/>
    <property type="match status" value="1"/>
</dbReference>
<dbReference type="GO" id="GO:0006813">
    <property type="term" value="P:potassium ion transport"/>
    <property type="evidence" value="ECO:0007669"/>
    <property type="project" value="UniProtKB-KW"/>
</dbReference>